<proteinExistence type="predicted"/>
<gene>
    <name evidence="1" type="ORF">Aam_028_014</name>
</gene>
<dbReference type="STRING" id="1120923.SAMN02746095_01118"/>
<reference evidence="1 2" key="1">
    <citation type="submission" date="2012-11" db="EMBL/GenBank/DDBJ databases">
        <title>Whole genome sequence of Acidocella aminolytica 101 = DSM 11237.</title>
        <authorList>
            <person name="Azuma Y."/>
            <person name="Higashiura N."/>
            <person name="Hirakawa H."/>
            <person name="Matsushita K."/>
        </authorList>
    </citation>
    <scope>NUCLEOTIDE SEQUENCE [LARGE SCALE GENOMIC DNA]</scope>
    <source>
        <strain evidence="2">101 / DSM 11237</strain>
    </source>
</reference>
<evidence type="ECO:0000313" key="2">
    <source>
        <dbReference type="Proteomes" id="UP000032668"/>
    </source>
</evidence>
<comment type="caution">
    <text evidence="1">The sequence shown here is derived from an EMBL/GenBank/DDBJ whole genome shotgun (WGS) entry which is preliminary data.</text>
</comment>
<dbReference type="RefSeq" id="WP_158320085.1">
    <property type="nucleotide sequence ID" value="NZ_BANC01000028.1"/>
</dbReference>
<accession>A0A0D6PDC1</accession>
<name>A0A0D6PDC1_9PROT</name>
<sequence length="51" mass="5386">MNFTSSFETMGESMIAAAEGNQLIGQAIARGLKNAFAKLAMHVRGVQTTGK</sequence>
<dbReference type="AlphaFoldDB" id="A0A0D6PDC1"/>
<organism evidence="1 2">
    <name type="scientific">Acidocella aminolytica 101 = DSM 11237</name>
    <dbReference type="NCBI Taxonomy" id="1120923"/>
    <lineage>
        <taxon>Bacteria</taxon>
        <taxon>Pseudomonadati</taxon>
        <taxon>Pseudomonadota</taxon>
        <taxon>Alphaproteobacteria</taxon>
        <taxon>Acetobacterales</taxon>
        <taxon>Acidocellaceae</taxon>
        <taxon>Acidocella</taxon>
    </lineage>
</organism>
<protein>
    <submittedName>
        <fullName evidence="1">Uncharacterized protein</fullName>
    </submittedName>
</protein>
<evidence type="ECO:0000313" key="1">
    <source>
        <dbReference type="EMBL" id="GAN79750.1"/>
    </source>
</evidence>
<dbReference type="EMBL" id="BANC01000028">
    <property type="protein sequence ID" value="GAN79750.1"/>
    <property type="molecule type" value="Genomic_DNA"/>
</dbReference>
<keyword evidence="2" id="KW-1185">Reference proteome</keyword>
<dbReference type="OrthoDB" id="9942794at2"/>
<dbReference type="Proteomes" id="UP000032668">
    <property type="component" value="Unassembled WGS sequence"/>
</dbReference>